<accession>A0A0C2WYL6</accession>
<dbReference type="OrthoDB" id="3147752at2759"/>
<feature type="region of interest" description="Disordered" evidence="1">
    <location>
        <begin position="1"/>
        <end position="192"/>
    </location>
</feature>
<dbReference type="STRING" id="946122.A0A0C2WYL6"/>
<dbReference type="HOGENOM" id="CLU_484804_0_0_1"/>
<dbReference type="EMBL" id="KN818277">
    <property type="protein sequence ID" value="KIL61941.1"/>
    <property type="molecule type" value="Genomic_DNA"/>
</dbReference>
<gene>
    <name evidence="2" type="ORF">M378DRAFT_13152</name>
</gene>
<feature type="compositionally biased region" description="Low complexity" evidence="1">
    <location>
        <begin position="11"/>
        <end position="22"/>
    </location>
</feature>
<evidence type="ECO:0000256" key="1">
    <source>
        <dbReference type="SAM" id="MobiDB-lite"/>
    </source>
</evidence>
<name>A0A0C2WYL6_AMAMK</name>
<evidence type="ECO:0000313" key="3">
    <source>
        <dbReference type="Proteomes" id="UP000054549"/>
    </source>
</evidence>
<dbReference type="Proteomes" id="UP000054549">
    <property type="component" value="Unassembled WGS sequence"/>
</dbReference>
<keyword evidence="3" id="KW-1185">Reference proteome</keyword>
<sequence>MLGALSKGRLSHQTASSTSSSQRNHIKPQLSDDVVLSDDEFPSPTPDDTLIVEEPSYTIVPKSDDSTDIDLEWTDVGAEDRVRARAKVEERKKKELKERQERELQERRKKEEEQRIREEERKRAETEHKRALEERRVQEERERKQREEDERRRKEEEQRKREEAERKLRENYETAARTREERARDAERKKQEALRIQERRKLEIVIQERDEREQALQERLNVLEDEQQVFAIQIRELMEHSEFLKNQNRVLQEHRDRRLDEQKTFEDQVRDSSTAHLSRFLNSNSIKTNKSVEQEVVMLLDILNSEVYQAAACIADLLETRSQLPMTSGPGGAEESRLTKVIGKGLTEVLKARTIEGAYFDPLIVQVAIQMCMNHCCAKIIRSWCPGMWNYSDFLSTLYTGIRATEDSATANKWRAVTHAQFRQNENTKTSMTHFLIEHLMSLLTFIGLPDSSKSWVTELLEERCPIIVGPALHINNAIFEDAGSDRLDIVLVRPDELFDTFTMENSFGRNGETGEVVVATADLGFRRIAGDYLAVSHLVKPKVVLSSAFDADTRHILELSG</sequence>
<evidence type="ECO:0000313" key="2">
    <source>
        <dbReference type="EMBL" id="KIL61941.1"/>
    </source>
</evidence>
<protein>
    <submittedName>
        <fullName evidence="2">Uncharacterized protein</fullName>
    </submittedName>
</protein>
<dbReference type="AlphaFoldDB" id="A0A0C2WYL6"/>
<proteinExistence type="predicted"/>
<feature type="compositionally biased region" description="Basic and acidic residues" evidence="1">
    <location>
        <begin position="78"/>
        <end position="192"/>
    </location>
</feature>
<reference evidence="2 3" key="1">
    <citation type="submission" date="2014-04" db="EMBL/GenBank/DDBJ databases">
        <title>Evolutionary Origins and Diversification of the Mycorrhizal Mutualists.</title>
        <authorList>
            <consortium name="DOE Joint Genome Institute"/>
            <consortium name="Mycorrhizal Genomics Consortium"/>
            <person name="Kohler A."/>
            <person name="Kuo A."/>
            <person name="Nagy L.G."/>
            <person name="Floudas D."/>
            <person name="Copeland A."/>
            <person name="Barry K.W."/>
            <person name="Cichocki N."/>
            <person name="Veneault-Fourrey C."/>
            <person name="LaButti K."/>
            <person name="Lindquist E.A."/>
            <person name="Lipzen A."/>
            <person name="Lundell T."/>
            <person name="Morin E."/>
            <person name="Murat C."/>
            <person name="Riley R."/>
            <person name="Ohm R."/>
            <person name="Sun H."/>
            <person name="Tunlid A."/>
            <person name="Henrissat B."/>
            <person name="Grigoriev I.V."/>
            <person name="Hibbett D.S."/>
            <person name="Martin F."/>
        </authorList>
    </citation>
    <scope>NUCLEOTIDE SEQUENCE [LARGE SCALE GENOMIC DNA]</scope>
    <source>
        <strain evidence="2 3">Koide BX008</strain>
    </source>
</reference>
<organism evidence="2 3">
    <name type="scientific">Amanita muscaria (strain Koide BX008)</name>
    <dbReference type="NCBI Taxonomy" id="946122"/>
    <lineage>
        <taxon>Eukaryota</taxon>
        <taxon>Fungi</taxon>
        <taxon>Dikarya</taxon>
        <taxon>Basidiomycota</taxon>
        <taxon>Agaricomycotina</taxon>
        <taxon>Agaricomycetes</taxon>
        <taxon>Agaricomycetidae</taxon>
        <taxon>Agaricales</taxon>
        <taxon>Pluteineae</taxon>
        <taxon>Amanitaceae</taxon>
        <taxon>Amanita</taxon>
    </lineage>
</organism>
<dbReference type="InParanoid" id="A0A0C2WYL6"/>